<organism evidence="3 4">
    <name type="scientific">Solanum commersonii</name>
    <name type="common">Commerson's wild potato</name>
    <name type="synonym">Commerson's nightshade</name>
    <dbReference type="NCBI Taxonomy" id="4109"/>
    <lineage>
        <taxon>Eukaryota</taxon>
        <taxon>Viridiplantae</taxon>
        <taxon>Streptophyta</taxon>
        <taxon>Embryophyta</taxon>
        <taxon>Tracheophyta</taxon>
        <taxon>Spermatophyta</taxon>
        <taxon>Magnoliopsida</taxon>
        <taxon>eudicotyledons</taxon>
        <taxon>Gunneridae</taxon>
        <taxon>Pentapetalae</taxon>
        <taxon>asterids</taxon>
        <taxon>lamiids</taxon>
        <taxon>Solanales</taxon>
        <taxon>Solanaceae</taxon>
        <taxon>Solanoideae</taxon>
        <taxon>Solaneae</taxon>
        <taxon>Solanum</taxon>
    </lineage>
</organism>
<keyword evidence="4" id="KW-1185">Reference proteome</keyword>
<dbReference type="Proteomes" id="UP000824120">
    <property type="component" value="Chromosome 4"/>
</dbReference>
<proteinExistence type="inferred from homology"/>
<dbReference type="InterPro" id="IPR016024">
    <property type="entry name" value="ARM-type_fold"/>
</dbReference>
<dbReference type="SUPFAM" id="SSF48371">
    <property type="entry name" value="ARM repeat"/>
    <property type="match status" value="1"/>
</dbReference>
<evidence type="ECO:0008006" key="5">
    <source>
        <dbReference type="Google" id="ProtNLM"/>
    </source>
</evidence>
<dbReference type="OrthoDB" id="1729909at2759"/>
<evidence type="ECO:0000256" key="1">
    <source>
        <dbReference type="ARBA" id="ARBA00005754"/>
    </source>
</evidence>
<keyword evidence="2" id="KW-0747">Spliceosome</keyword>
<evidence type="ECO:0000313" key="4">
    <source>
        <dbReference type="Proteomes" id="UP000824120"/>
    </source>
</evidence>
<dbReference type="EMBL" id="JACXVP010000004">
    <property type="protein sequence ID" value="KAG5608941.1"/>
    <property type="molecule type" value="Genomic_DNA"/>
</dbReference>
<keyword evidence="2" id="KW-0507">mRNA processing</keyword>
<dbReference type="GO" id="GO:0000245">
    <property type="term" value="P:spliceosomal complex assembly"/>
    <property type="evidence" value="ECO:0007669"/>
    <property type="project" value="InterPro"/>
</dbReference>
<evidence type="ECO:0000256" key="2">
    <source>
        <dbReference type="ARBA" id="ARBA00022728"/>
    </source>
</evidence>
<name>A0A9J5Z9H8_SOLCO</name>
<dbReference type="AlphaFoldDB" id="A0A9J5Z9H8"/>
<dbReference type="GO" id="GO:0003729">
    <property type="term" value="F:mRNA binding"/>
    <property type="evidence" value="ECO:0007669"/>
    <property type="project" value="InterPro"/>
</dbReference>
<comment type="caution">
    <text evidence="3">The sequence shown here is derived from an EMBL/GenBank/DDBJ whole genome shotgun (WGS) entry which is preliminary data.</text>
</comment>
<dbReference type="InterPro" id="IPR038737">
    <property type="entry name" value="SF3b_su1-like"/>
</dbReference>
<evidence type="ECO:0000313" key="3">
    <source>
        <dbReference type="EMBL" id="KAG5608941.1"/>
    </source>
</evidence>
<gene>
    <name evidence="3" type="ORF">H5410_020222</name>
</gene>
<feature type="non-terminal residue" evidence="3">
    <location>
        <position position="1"/>
    </location>
</feature>
<sequence length="250" mass="28203">IFVLCHRKLSSEFFSRGGEIVHFNSSSQIGIEKLIFKMDQLDEQTMQMAEEQITLERKKLPSLNLLPEEERKRIVQRVIILTTPMLIHEDNNLRIRGRGREIISDFSKTIGMATMIDVMRPDIGDMDEYVRNGAAICFSIVASTLGIPAILPLLREICRNMNSWQARHTGIMIVHQIAILMRSTALLVGSGAIQPHLVSLMEIIEPRLKDETKKVRTITTLAMDVLTEADAGSKEVYAQVSLIPENHIDG</sequence>
<dbReference type="Gene3D" id="1.25.10.10">
    <property type="entry name" value="Leucine-rich Repeat Variant"/>
    <property type="match status" value="1"/>
</dbReference>
<dbReference type="GO" id="GO:0005681">
    <property type="term" value="C:spliceosomal complex"/>
    <property type="evidence" value="ECO:0007669"/>
    <property type="project" value="UniProtKB-KW"/>
</dbReference>
<dbReference type="PANTHER" id="PTHR12097">
    <property type="entry name" value="SPLICING FACTOR 3B, SUBUNIT 1-RELATED"/>
    <property type="match status" value="1"/>
</dbReference>
<reference evidence="3 4" key="1">
    <citation type="submission" date="2020-09" db="EMBL/GenBank/DDBJ databases">
        <title>De no assembly of potato wild relative species, Solanum commersonii.</title>
        <authorList>
            <person name="Cho K."/>
        </authorList>
    </citation>
    <scope>NUCLEOTIDE SEQUENCE [LARGE SCALE GENOMIC DNA]</scope>
    <source>
        <strain evidence="3">LZ3.2</strain>
        <tissue evidence="3">Leaf</tissue>
    </source>
</reference>
<protein>
    <recommendedName>
        <fullName evidence="5">Splicing factor 3B subunit 1</fullName>
    </recommendedName>
</protein>
<comment type="similarity">
    <text evidence="1">Belongs to the SF3B1 family.</text>
</comment>
<accession>A0A9J5Z9H8</accession>
<dbReference type="InterPro" id="IPR011989">
    <property type="entry name" value="ARM-like"/>
</dbReference>
<keyword evidence="2" id="KW-0508">mRNA splicing</keyword>